<comment type="caution">
    <text evidence="1">The sequence shown here is derived from an EMBL/GenBank/DDBJ whole genome shotgun (WGS) entry which is preliminary data.</text>
</comment>
<organism evidence="1 2">
    <name type="scientific">Brumicola blandensis</name>
    <dbReference type="NCBI Taxonomy" id="3075611"/>
    <lineage>
        <taxon>Bacteria</taxon>
        <taxon>Pseudomonadati</taxon>
        <taxon>Pseudomonadota</taxon>
        <taxon>Gammaproteobacteria</taxon>
        <taxon>Alteromonadales</taxon>
        <taxon>Alteromonadaceae</taxon>
        <taxon>Brumicola</taxon>
    </lineage>
</organism>
<evidence type="ECO:0000313" key="1">
    <source>
        <dbReference type="EMBL" id="MDT0582015.1"/>
    </source>
</evidence>
<protein>
    <submittedName>
        <fullName evidence="1">Uncharacterized protein</fullName>
    </submittedName>
</protein>
<gene>
    <name evidence="1" type="ORF">RM544_05665</name>
</gene>
<dbReference type="AlphaFoldDB" id="A0AAW8R2D0"/>
<sequence>MHHHFRNVLLVIFIAMLSACSIHIGHRHMIYDDDFFFELKAPNKASRNALSFNDDETDIEVLPESISLVIGDLVLGQKRRLQIENVSGKVEYEYRVNGKVSAH</sequence>
<name>A0AAW8R2D0_9ALTE</name>
<evidence type="ECO:0000313" key="2">
    <source>
        <dbReference type="Proteomes" id="UP001249020"/>
    </source>
</evidence>
<proteinExistence type="predicted"/>
<accession>A0AAW8R2D0</accession>
<dbReference type="RefSeq" id="WP_311360806.1">
    <property type="nucleotide sequence ID" value="NZ_JAVRIE010000002.1"/>
</dbReference>
<keyword evidence="2" id="KW-1185">Reference proteome</keyword>
<dbReference type="PROSITE" id="PS51257">
    <property type="entry name" value="PROKAR_LIPOPROTEIN"/>
    <property type="match status" value="1"/>
</dbReference>
<dbReference type="EMBL" id="JAVRIE010000002">
    <property type="protein sequence ID" value="MDT0582015.1"/>
    <property type="molecule type" value="Genomic_DNA"/>
</dbReference>
<dbReference type="Proteomes" id="UP001249020">
    <property type="component" value="Unassembled WGS sequence"/>
</dbReference>
<reference evidence="1 2" key="1">
    <citation type="submission" date="2023-09" db="EMBL/GenBank/DDBJ databases">
        <authorList>
            <person name="Rey-Velasco X."/>
        </authorList>
    </citation>
    <scope>NUCLEOTIDE SEQUENCE [LARGE SCALE GENOMIC DNA]</scope>
    <source>
        <strain evidence="1 2">W409</strain>
    </source>
</reference>